<dbReference type="EC" id="3.2.1.52" evidence="3"/>
<dbReference type="Pfam" id="PF02838">
    <property type="entry name" value="Glyco_hydro_20b"/>
    <property type="match status" value="1"/>
</dbReference>
<keyword evidence="14" id="KW-1185">Reference proteome</keyword>
<evidence type="ECO:0000259" key="10">
    <source>
        <dbReference type="Pfam" id="PF00728"/>
    </source>
</evidence>
<evidence type="ECO:0000313" key="13">
    <source>
        <dbReference type="EMBL" id="RST32106.1"/>
    </source>
</evidence>
<reference evidence="13 14" key="1">
    <citation type="submission" date="2018-12" db="EMBL/GenBank/DDBJ databases">
        <title>Sphingomonas sp. HMF7854 Genome sequencing and assembly.</title>
        <authorList>
            <person name="Cha I."/>
            <person name="Kang H."/>
            <person name="Kim H."/>
            <person name="Kang J."/>
            <person name="Joh K."/>
        </authorList>
    </citation>
    <scope>NUCLEOTIDE SEQUENCE [LARGE SCALE GENOMIC DNA]</scope>
    <source>
        <strain evidence="13 14">HMF7854</strain>
    </source>
</reference>
<proteinExistence type="inferred from homology"/>
<feature type="chain" id="PRO_5018714625" description="beta-N-acetylhexosaminidase" evidence="9">
    <location>
        <begin position="20"/>
        <end position="740"/>
    </location>
</feature>
<evidence type="ECO:0000256" key="3">
    <source>
        <dbReference type="ARBA" id="ARBA00012663"/>
    </source>
</evidence>
<dbReference type="InterPro" id="IPR029018">
    <property type="entry name" value="Hex-like_dom2"/>
</dbReference>
<comment type="caution">
    <text evidence="13">The sequence shown here is derived from an EMBL/GenBank/DDBJ whole genome shotgun (WGS) entry which is preliminary data.</text>
</comment>
<dbReference type="InterPro" id="IPR059177">
    <property type="entry name" value="GH29D-like_dom"/>
</dbReference>
<dbReference type="Proteomes" id="UP000274661">
    <property type="component" value="Unassembled WGS sequence"/>
</dbReference>
<evidence type="ECO:0000256" key="8">
    <source>
        <dbReference type="PIRSR" id="PIRSR625705-1"/>
    </source>
</evidence>
<comment type="catalytic activity">
    <reaction evidence="1">
        <text>Hydrolysis of terminal non-reducing N-acetyl-D-hexosamine residues in N-acetyl-beta-D-hexosaminides.</text>
        <dbReference type="EC" id="3.2.1.52"/>
    </reaction>
</comment>
<dbReference type="AlphaFoldDB" id="A0A3R9WUI6"/>
<comment type="similarity">
    <text evidence="2">Belongs to the glycosyl hydrolase 20 family.</text>
</comment>
<dbReference type="Pfam" id="PF00728">
    <property type="entry name" value="Glyco_hydro_20"/>
    <property type="match status" value="1"/>
</dbReference>
<dbReference type="PRINTS" id="PR00738">
    <property type="entry name" value="GLHYDRLASE20"/>
</dbReference>
<dbReference type="InterPro" id="IPR025705">
    <property type="entry name" value="Beta_hexosaminidase_sua/sub"/>
</dbReference>
<dbReference type="GO" id="GO:0004563">
    <property type="term" value="F:beta-N-acetylhexosaminidase activity"/>
    <property type="evidence" value="ECO:0007669"/>
    <property type="project" value="UniProtKB-EC"/>
</dbReference>
<dbReference type="GO" id="GO:0005975">
    <property type="term" value="P:carbohydrate metabolic process"/>
    <property type="evidence" value="ECO:0007669"/>
    <property type="project" value="InterPro"/>
</dbReference>
<keyword evidence="5" id="KW-0326">Glycosidase</keyword>
<evidence type="ECO:0000313" key="14">
    <source>
        <dbReference type="Proteomes" id="UP000274661"/>
    </source>
</evidence>
<dbReference type="OrthoDB" id="9763537at2"/>
<gene>
    <name evidence="13" type="ORF">HMF7854_03880</name>
</gene>
<dbReference type="SUPFAM" id="SSF51445">
    <property type="entry name" value="(Trans)glycosidases"/>
    <property type="match status" value="1"/>
</dbReference>
<sequence>MVPILPALALAAAALPAAAQPALLPTPTRVVAERGELVLGERPVLVAPDAGSRNAALRLGELLARTTGSDARVGTSGPIRFRRVPGLAAEAYRLTVTPAGATISASDDAGLLHGAVTLWQLAERRGGKLRIAATRIDDAPRYPWRGLMLDSARHMQSVAFIHRLLDAMMASKLNRLHWHLVDDQGWRIPIPGWPRLTDVSAWRHPATAPGAPALPAVGGTYSSAEIREIVAYAAARGITIVPEIEMPGHALSAIRAYPALGMGVPIPPGMESHWGVFPWLYNTDDATFRFLQDVLRETMRLFPGRDIHVGGDEAVKDQWRASPAMQARIRKLGLKDEDALQGWFMSRIGRFLAAHGRRLVGWDEILDGGVPADAAITSWRGTDGAVRAARAGHDAILSPAPLLYLDHLQGAGPSEPPGRVQQSTLADLLAFDPQPAGLTPAQRRHILGLQANLWTEHVRTDERAAWMMFPRALAIAEIGWSGARPRSLPAFTGPLLDQAERLRSLGMAGAYSAWAVDARWDRRGPAIAAMLAGQSGLPIRYTLDGSAPTAASPAYREPLLVPAGTRLRAATFLGARALPGVVDATASMRAAMTRTSRELTLCSNAVALDLEDDFPASGPRARFVLDVFNPCWRWDKAPLAGVRSIAISVGQLPFNFEVGADRDKIRFRPPATRDGEFEVRAGCDGAVLATLPLQRAAANPGVTRLVAALPPRAEGSDLCITYTARGVDPLWAIERVELLS</sequence>
<dbReference type="SUPFAM" id="SSF55545">
    <property type="entry name" value="beta-N-acetylhexosaminidase-like domain"/>
    <property type="match status" value="1"/>
</dbReference>
<dbReference type="PANTHER" id="PTHR22600:SF57">
    <property type="entry name" value="BETA-N-ACETYLHEXOSAMINIDASE"/>
    <property type="match status" value="1"/>
</dbReference>
<evidence type="ECO:0000256" key="1">
    <source>
        <dbReference type="ARBA" id="ARBA00001231"/>
    </source>
</evidence>
<keyword evidence="4" id="KW-0378">Hydrolase</keyword>
<dbReference type="PANTHER" id="PTHR22600">
    <property type="entry name" value="BETA-HEXOSAMINIDASE"/>
    <property type="match status" value="1"/>
</dbReference>
<name>A0A3R9WUI6_9SPHN</name>
<accession>A0A3R9WUI6</accession>
<dbReference type="InterPro" id="IPR017853">
    <property type="entry name" value="GH"/>
</dbReference>
<evidence type="ECO:0000256" key="7">
    <source>
        <dbReference type="ARBA" id="ARBA00033000"/>
    </source>
</evidence>
<feature type="domain" description="Beta-hexosaminidase bacterial type N-terminal" evidence="11">
    <location>
        <begin position="21"/>
        <end position="139"/>
    </location>
</feature>
<dbReference type="Pfam" id="PF13290">
    <property type="entry name" value="CHB_HEX_C_1"/>
    <property type="match status" value="1"/>
</dbReference>
<evidence type="ECO:0000256" key="5">
    <source>
        <dbReference type="ARBA" id="ARBA00023295"/>
    </source>
</evidence>
<protein>
    <recommendedName>
        <fullName evidence="3">beta-N-acetylhexosaminidase</fullName>
        <ecNumber evidence="3">3.2.1.52</ecNumber>
    </recommendedName>
    <alternativeName>
        <fullName evidence="6">Beta-N-acetylhexosaminidase</fullName>
    </alternativeName>
    <alternativeName>
        <fullName evidence="7">N-acetyl-beta-glucosaminidase</fullName>
    </alternativeName>
</protein>
<evidence type="ECO:0000256" key="2">
    <source>
        <dbReference type="ARBA" id="ARBA00006285"/>
    </source>
</evidence>
<evidence type="ECO:0000256" key="9">
    <source>
        <dbReference type="SAM" id="SignalP"/>
    </source>
</evidence>
<dbReference type="Gene3D" id="3.30.379.10">
    <property type="entry name" value="Chitobiase/beta-hexosaminidase domain 2-like"/>
    <property type="match status" value="1"/>
</dbReference>
<evidence type="ECO:0000256" key="4">
    <source>
        <dbReference type="ARBA" id="ARBA00022801"/>
    </source>
</evidence>
<feature type="domain" description="Glycoside hydrolase family 20 catalytic" evidence="10">
    <location>
        <begin position="142"/>
        <end position="482"/>
    </location>
</feature>
<evidence type="ECO:0000256" key="6">
    <source>
        <dbReference type="ARBA" id="ARBA00030512"/>
    </source>
</evidence>
<dbReference type="InterPro" id="IPR015882">
    <property type="entry name" value="HEX_bac_N"/>
</dbReference>
<feature type="domain" description="GH29D-like beta-sandwich" evidence="12">
    <location>
        <begin position="534"/>
        <end position="575"/>
    </location>
</feature>
<feature type="signal peptide" evidence="9">
    <location>
        <begin position="1"/>
        <end position="19"/>
    </location>
</feature>
<organism evidence="13 14">
    <name type="scientific">Sphingomonas ginkgonis</name>
    <dbReference type="NCBI Taxonomy" id="2315330"/>
    <lineage>
        <taxon>Bacteria</taxon>
        <taxon>Pseudomonadati</taxon>
        <taxon>Pseudomonadota</taxon>
        <taxon>Alphaproteobacteria</taxon>
        <taxon>Sphingomonadales</taxon>
        <taxon>Sphingomonadaceae</taxon>
        <taxon>Sphingomonas</taxon>
    </lineage>
</organism>
<dbReference type="CDD" id="cd06563">
    <property type="entry name" value="GH20_chitobiase-like"/>
    <property type="match status" value="1"/>
</dbReference>
<dbReference type="InterPro" id="IPR015883">
    <property type="entry name" value="Glyco_hydro_20_cat"/>
</dbReference>
<feature type="active site" description="Proton donor" evidence="8">
    <location>
        <position position="313"/>
    </location>
</feature>
<dbReference type="EMBL" id="RWJF01000001">
    <property type="protein sequence ID" value="RST32106.1"/>
    <property type="molecule type" value="Genomic_DNA"/>
</dbReference>
<dbReference type="Gene3D" id="3.20.20.80">
    <property type="entry name" value="Glycosidases"/>
    <property type="match status" value="1"/>
</dbReference>
<keyword evidence="9" id="KW-0732">Signal</keyword>
<evidence type="ECO:0000259" key="12">
    <source>
        <dbReference type="Pfam" id="PF13290"/>
    </source>
</evidence>
<dbReference type="GO" id="GO:0030203">
    <property type="term" value="P:glycosaminoglycan metabolic process"/>
    <property type="evidence" value="ECO:0007669"/>
    <property type="project" value="TreeGrafter"/>
</dbReference>
<evidence type="ECO:0000259" key="11">
    <source>
        <dbReference type="Pfam" id="PF02838"/>
    </source>
</evidence>
<dbReference type="GO" id="GO:0016020">
    <property type="term" value="C:membrane"/>
    <property type="evidence" value="ECO:0007669"/>
    <property type="project" value="TreeGrafter"/>
</dbReference>